<evidence type="ECO:0000256" key="3">
    <source>
        <dbReference type="HAMAP-Rule" id="MF_00360"/>
    </source>
</evidence>
<evidence type="ECO:0000256" key="2">
    <source>
        <dbReference type="ARBA" id="ARBA00035294"/>
    </source>
</evidence>
<evidence type="ECO:0000256" key="1">
    <source>
        <dbReference type="ARBA" id="ARBA00009512"/>
    </source>
</evidence>
<dbReference type="GO" id="GO:0003735">
    <property type="term" value="F:structural constituent of ribosome"/>
    <property type="evidence" value="ECO:0007669"/>
    <property type="project" value="InterPro"/>
</dbReference>
<dbReference type="HAMAP" id="MF_00360">
    <property type="entry name" value="Ribosomal_bS6"/>
    <property type="match status" value="1"/>
</dbReference>
<proteinExistence type="inferred from homology"/>
<comment type="caution">
    <text evidence="4">The sequence shown here is derived from an EMBL/GenBank/DDBJ whole genome shotgun (WGS) entry which is preliminary data.</text>
</comment>
<dbReference type="InterPro" id="IPR014717">
    <property type="entry name" value="Transl_elong_EF1B/ribsomal_bS6"/>
</dbReference>
<dbReference type="InterPro" id="IPR035980">
    <property type="entry name" value="Ribosomal_bS6_sf"/>
</dbReference>
<comment type="similarity">
    <text evidence="1 3">Belongs to the bacterial ribosomal protein bS6 family.</text>
</comment>
<sequence length="92" mass="10456">MRQYELMVVFVATVDEKDTKKLEEAVKKLVGDEATVSQVTALGKKYLAYPIRKQEEGVYVLATLASDRLRVSEMEKRAKMGSEVLRYLLTAK</sequence>
<dbReference type="Pfam" id="PF01250">
    <property type="entry name" value="Ribosomal_S6"/>
    <property type="match status" value="1"/>
</dbReference>
<keyword evidence="3" id="KW-0699">rRNA-binding</keyword>
<dbReference type="GO" id="GO:0005840">
    <property type="term" value="C:ribosome"/>
    <property type="evidence" value="ECO:0007669"/>
    <property type="project" value="UniProtKB-KW"/>
</dbReference>
<accession>A0A0G1WBX1</accession>
<keyword evidence="3 4" id="KW-0689">Ribosomal protein</keyword>
<comment type="function">
    <text evidence="3">Binds together with bS18 to 16S ribosomal RNA.</text>
</comment>
<dbReference type="NCBIfam" id="TIGR00166">
    <property type="entry name" value="S6"/>
    <property type="match status" value="1"/>
</dbReference>
<reference evidence="4 5" key="1">
    <citation type="journal article" date="2015" name="Nature">
        <title>rRNA introns, odd ribosomes, and small enigmatic genomes across a large radiation of phyla.</title>
        <authorList>
            <person name="Brown C.T."/>
            <person name="Hug L.A."/>
            <person name="Thomas B.C."/>
            <person name="Sharon I."/>
            <person name="Castelle C.J."/>
            <person name="Singh A."/>
            <person name="Wilkins M.J."/>
            <person name="Williams K.H."/>
            <person name="Banfield J.F."/>
        </authorList>
    </citation>
    <scope>NUCLEOTIDE SEQUENCE [LARGE SCALE GENOMIC DNA]</scope>
</reference>
<dbReference type="CDD" id="cd00473">
    <property type="entry name" value="bS6"/>
    <property type="match status" value="1"/>
</dbReference>
<keyword evidence="3" id="KW-0694">RNA-binding</keyword>
<evidence type="ECO:0000313" key="5">
    <source>
        <dbReference type="Proteomes" id="UP000034739"/>
    </source>
</evidence>
<dbReference type="Gene3D" id="3.30.70.60">
    <property type="match status" value="1"/>
</dbReference>
<dbReference type="Proteomes" id="UP000034739">
    <property type="component" value="Unassembled WGS sequence"/>
</dbReference>
<evidence type="ECO:0000313" key="4">
    <source>
        <dbReference type="EMBL" id="KKU87813.1"/>
    </source>
</evidence>
<dbReference type="PANTHER" id="PTHR21011:SF1">
    <property type="entry name" value="SMALL RIBOSOMAL SUBUNIT PROTEIN BS6M"/>
    <property type="match status" value="1"/>
</dbReference>
<name>A0A0G1WBX1_9BACT</name>
<dbReference type="EMBL" id="LCOY01000018">
    <property type="protein sequence ID" value="KKU87813.1"/>
    <property type="molecule type" value="Genomic_DNA"/>
</dbReference>
<dbReference type="PANTHER" id="PTHR21011">
    <property type="entry name" value="MITOCHONDRIAL 28S RIBOSOMAL PROTEIN S6"/>
    <property type="match status" value="1"/>
</dbReference>
<dbReference type="AlphaFoldDB" id="A0A0G1WBX1"/>
<dbReference type="GO" id="GO:0070181">
    <property type="term" value="F:small ribosomal subunit rRNA binding"/>
    <property type="evidence" value="ECO:0007669"/>
    <property type="project" value="TreeGrafter"/>
</dbReference>
<dbReference type="SUPFAM" id="SSF54995">
    <property type="entry name" value="Ribosomal protein S6"/>
    <property type="match status" value="1"/>
</dbReference>
<dbReference type="GO" id="GO:1990904">
    <property type="term" value="C:ribonucleoprotein complex"/>
    <property type="evidence" value="ECO:0007669"/>
    <property type="project" value="UniProtKB-KW"/>
</dbReference>
<protein>
    <recommendedName>
        <fullName evidence="2 3">Small ribosomal subunit protein bS6</fullName>
    </recommendedName>
</protein>
<dbReference type="InterPro" id="IPR000529">
    <property type="entry name" value="Ribosomal_bS6"/>
</dbReference>
<keyword evidence="3" id="KW-0687">Ribonucleoprotein</keyword>
<gene>
    <name evidence="3" type="primary">rpsF</name>
    <name evidence="4" type="ORF">UY16_C0018G0018</name>
</gene>
<dbReference type="InterPro" id="IPR020814">
    <property type="entry name" value="Ribosomal_S6_plastid/chlpt"/>
</dbReference>
<dbReference type="GO" id="GO:0005737">
    <property type="term" value="C:cytoplasm"/>
    <property type="evidence" value="ECO:0007669"/>
    <property type="project" value="UniProtKB-ARBA"/>
</dbReference>
<dbReference type="GO" id="GO:0006412">
    <property type="term" value="P:translation"/>
    <property type="evidence" value="ECO:0007669"/>
    <property type="project" value="UniProtKB-UniRule"/>
</dbReference>
<organism evidence="4 5">
    <name type="scientific">Candidatus Gottesmanbacteria bacterium GW2011_GWA2_47_9</name>
    <dbReference type="NCBI Taxonomy" id="1618445"/>
    <lineage>
        <taxon>Bacteria</taxon>
        <taxon>Candidatus Gottesmaniibacteriota</taxon>
    </lineage>
</organism>